<gene>
    <name evidence="1" type="ORF">DGYR_LOCUS14187</name>
</gene>
<dbReference type="AlphaFoldDB" id="A0A7I8WFT9"/>
<name>A0A7I8WFT9_9ANNE</name>
<reference evidence="1 2" key="1">
    <citation type="submission" date="2020-08" db="EMBL/GenBank/DDBJ databases">
        <authorList>
            <person name="Hejnol A."/>
        </authorList>
    </citation>
    <scope>NUCLEOTIDE SEQUENCE [LARGE SCALE GENOMIC DNA]</scope>
</reference>
<proteinExistence type="predicted"/>
<organism evidence="1 2">
    <name type="scientific">Dimorphilus gyrociliatus</name>
    <dbReference type="NCBI Taxonomy" id="2664684"/>
    <lineage>
        <taxon>Eukaryota</taxon>
        <taxon>Metazoa</taxon>
        <taxon>Spiralia</taxon>
        <taxon>Lophotrochozoa</taxon>
        <taxon>Annelida</taxon>
        <taxon>Polychaeta</taxon>
        <taxon>Polychaeta incertae sedis</taxon>
        <taxon>Dinophilidae</taxon>
        <taxon>Dimorphilus</taxon>
    </lineage>
</organism>
<keyword evidence="2" id="KW-1185">Reference proteome</keyword>
<comment type="caution">
    <text evidence="1">The sequence shown here is derived from an EMBL/GenBank/DDBJ whole genome shotgun (WGS) entry which is preliminary data.</text>
</comment>
<protein>
    <submittedName>
        <fullName evidence="1">DgyrCDS14971</fullName>
    </submittedName>
</protein>
<evidence type="ECO:0000313" key="1">
    <source>
        <dbReference type="EMBL" id="CAD5126972.1"/>
    </source>
</evidence>
<dbReference type="EMBL" id="CAJFCJ010000113">
    <property type="protein sequence ID" value="CAD5126972.1"/>
    <property type="molecule type" value="Genomic_DNA"/>
</dbReference>
<evidence type="ECO:0000313" key="2">
    <source>
        <dbReference type="Proteomes" id="UP000549394"/>
    </source>
</evidence>
<accession>A0A7I8WFT9</accession>
<sequence length="407" mass="46651">MYFSPSKAFQLLDMTNTKTLTGGHRNALSKENGIDRVYYTMFISRSSAEGGGFISPYFLVDIISTQKIHRMIFILRYNGNQSQLRRFRNVYVAVKHIPETIFNPNSKFCIESQSATFQFTFEYFPVVCDPILTGRYIVTSLVDSGNTEKLLEFMELFVYASPIDTRQPQELGNAFKAQLVRATLNDATLSTSDLNLMQDSVYYINDNDGKLAVQSNTDLVLATKLTHLTHVCLRVFHQSSTQQGILVKVLNFLHKNFSTKTTSGEFLWSHTVCAKFNFLLTYHIVITPQDNQAISEIDLIAVSALTQKVESDCSENIHKLTYPISDLPSTSNSFFHVVAETTKSDEPIAVYTINNGANYSTDLCRFFEIEDQYWYSKYQLFLCSKSDHYIEINHYLLRQFVKYVHIF</sequence>
<dbReference type="Proteomes" id="UP000549394">
    <property type="component" value="Unassembled WGS sequence"/>
</dbReference>